<dbReference type="RefSeq" id="WP_342849313.1">
    <property type="nucleotide sequence ID" value="NZ_JBBMQO010000011.1"/>
</dbReference>
<reference evidence="6 7" key="1">
    <citation type="submission" date="2024-03" db="EMBL/GenBank/DDBJ databases">
        <title>Community enrichment and isolation of bacterial strains for fucoidan degradation.</title>
        <authorList>
            <person name="Sichert A."/>
        </authorList>
    </citation>
    <scope>NUCLEOTIDE SEQUENCE [LARGE SCALE GENOMIC DNA]</scope>
    <source>
        <strain evidence="6 7">AS62</strain>
    </source>
</reference>
<dbReference type="Gene3D" id="1.10.10.10">
    <property type="entry name" value="Winged helix-like DNA-binding domain superfamily/Winged helix DNA-binding domain"/>
    <property type="match status" value="1"/>
</dbReference>
<dbReference type="SUPFAM" id="SSF46785">
    <property type="entry name" value="Winged helix' DNA-binding domain"/>
    <property type="match status" value="1"/>
</dbReference>
<feature type="domain" description="HTH lysR-type" evidence="5">
    <location>
        <begin position="1"/>
        <end position="58"/>
    </location>
</feature>
<evidence type="ECO:0000256" key="1">
    <source>
        <dbReference type="ARBA" id="ARBA00009437"/>
    </source>
</evidence>
<keyword evidence="7" id="KW-1185">Reference proteome</keyword>
<evidence type="ECO:0000313" key="6">
    <source>
        <dbReference type="EMBL" id="MEM5503126.1"/>
    </source>
</evidence>
<dbReference type="InterPro" id="IPR050950">
    <property type="entry name" value="HTH-type_LysR_regulators"/>
</dbReference>
<gene>
    <name evidence="6" type="ORF">WNY59_16175</name>
</gene>
<dbReference type="InterPro" id="IPR036390">
    <property type="entry name" value="WH_DNA-bd_sf"/>
</dbReference>
<dbReference type="PANTHER" id="PTHR30419">
    <property type="entry name" value="HTH-TYPE TRANSCRIPTIONAL REGULATOR YBHD"/>
    <property type="match status" value="1"/>
</dbReference>
<dbReference type="InterPro" id="IPR000847">
    <property type="entry name" value="LysR_HTH_N"/>
</dbReference>
<proteinExistence type="inferred from homology"/>
<protein>
    <submittedName>
        <fullName evidence="6">LysR family transcriptional regulator</fullName>
    </submittedName>
</protein>
<evidence type="ECO:0000259" key="5">
    <source>
        <dbReference type="PROSITE" id="PS50931"/>
    </source>
</evidence>
<comment type="caution">
    <text evidence="6">The sequence shown here is derived from an EMBL/GenBank/DDBJ whole genome shotgun (WGS) entry which is preliminary data.</text>
</comment>
<dbReference type="EMBL" id="JBBMQO010000011">
    <property type="protein sequence ID" value="MEM5503126.1"/>
    <property type="molecule type" value="Genomic_DNA"/>
</dbReference>
<name>A0ABU9TAG8_9HYPH</name>
<dbReference type="Pfam" id="PF00126">
    <property type="entry name" value="HTH_1"/>
    <property type="match status" value="1"/>
</dbReference>
<dbReference type="InterPro" id="IPR005119">
    <property type="entry name" value="LysR_subst-bd"/>
</dbReference>
<organism evidence="6 7">
    <name type="scientific">Ahrensia kielensis</name>
    <dbReference type="NCBI Taxonomy" id="76980"/>
    <lineage>
        <taxon>Bacteria</taxon>
        <taxon>Pseudomonadati</taxon>
        <taxon>Pseudomonadota</taxon>
        <taxon>Alphaproteobacteria</taxon>
        <taxon>Hyphomicrobiales</taxon>
        <taxon>Ahrensiaceae</taxon>
        <taxon>Ahrensia</taxon>
    </lineage>
</organism>
<dbReference type="Pfam" id="PF03466">
    <property type="entry name" value="LysR_substrate"/>
    <property type="match status" value="1"/>
</dbReference>
<dbReference type="InterPro" id="IPR036388">
    <property type="entry name" value="WH-like_DNA-bd_sf"/>
</dbReference>
<dbReference type="SUPFAM" id="SSF53850">
    <property type="entry name" value="Periplasmic binding protein-like II"/>
    <property type="match status" value="1"/>
</dbReference>
<keyword evidence="4" id="KW-0804">Transcription</keyword>
<dbReference type="Proteomes" id="UP001477870">
    <property type="component" value="Unassembled WGS sequence"/>
</dbReference>
<accession>A0ABU9TAG8</accession>
<evidence type="ECO:0000256" key="3">
    <source>
        <dbReference type="ARBA" id="ARBA00023125"/>
    </source>
</evidence>
<dbReference type="Gene3D" id="3.40.190.290">
    <property type="match status" value="1"/>
</dbReference>
<dbReference type="PANTHER" id="PTHR30419:SF2">
    <property type="entry name" value="LYSR FAMILY TRANSCRIPTIONAL REGULATOR"/>
    <property type="match status" value="1"/>
</dbReference>
<evidence type="ECO:0000256" key="4">
    <source>
        <dbReference type="ARBA" id="ARBA00023163"/>
    </source>
</evidence>
<sequence length="301" mass="33542">MHSTFLRYFDEVARQGSIRKAAAVLNMSSTTVNRKIISTEKELGIKLFHRNPGGVKLTSAGSIVLEHCRKTLFEYDRMSVLIEDIRDMRTGHMEILSLDSITLGILPRVLSQFSKNYPQVTYSVKTAQPDDVVKAIANGDADIGLSFWFEDQPGVRTLTEKSCPIGAVMVRNHALAERNKLSIEDLKGYPLIRTIDARGGHSLLDRIFDNLAPSLGTRTFTNSLPLAKEMIMQNAGIGMYTKLGFLDEIEAETVRFIPLDIAELNSLKIAVLVSSKVNFAPVKHLLCNEIAKTFRAIRMDS</sequence>
<keyword evidence="2" id="KW-0805">Transcription regulation</keyword>
<evidence type="ECO:0000313" key="7">
    <source>
        <dbReference type="Proteomes" id="UP001477870"/>
    </source>
</evidence>
<comment type="similarity">
    <text evidence="1">Belongs to the LysR transcriptional regulatory family.</text>
</comment>
<evidence type="ECO:0000256" key="2">
    <source>
        <dbReference type="ARBA" id="ARBA00023015"/>
    </source>
</evidence>
<dbReference type="PROSITE" id="PS50931">
    <property type="entry name" value="HTH_LYSR"/>
    <property type="match status" value="1"/>
</dbReference>
<keyword evidence="3" id="KW-0238">DNA-binding</keyword>